<evidence type="ECO:0000256" key="2">
    <source>
        <dbReference type="SAM" id="Phobius"/>
    </source>
</evidence>
<sequence length="469" mass="49766">MTTAMREDSTAALSPLCCVDDEYIDVEGGIASVPDVLGVVLRCAVEAAADGSSVPAMLTYPTEWGSARQQVLADAASAIAVDTVLVPVAIAVAESARVANRSSHAGTQLDRGSTWAVVECRATGTTSSCVVAAADDSRVVACEHDSSLVVEDDLDHQGEAIAELVRRIGCDRRVDGILVTDHFGTRHDLAPLRRAVTAEFDREIPVQSVSGADIVRALAMPLRDGSHERPIAALPQTNWLQPALERERHDRPRRVWPTFVAVAAVIAVVTGAGIAFIFSDEDSATETSSIVGGVAAAPHTSSAAPPSSVAPSSVATRSSTAPSAAGTGREISVGGIHLTAPDRWRERPQSSTPFRVELVPESGADRRIIVTQNSLQGGAGYDEVAVTLAAKIAQRGRPELFAELEKDVVFGGRPGITYSEFPDENSAVRWHVVVERDLQVSVGCQFLSAEWDEIEAECEHVVRSLEIEQ</sequence>
<feature type="compositionally biased region" description="Low complexity" evidence="1">
    <location>
        <begin position="297"/>
        <end position="325"/>
    </location>
</feature>
<keyword evidence="2" id="KW-0472">Membrane</keyword>
<comment type="caution">
    <text evidence="3">The sequence shown here is derived from an EMBL/GenBank/DDBJ whole genome shotgun (WGS) entry which is preliminary data.</text>
</comment>
<dbReference type="EMBL" id="JANFQF010000010">
    <property type="protein sequence ID" value="MCQ4120225.1"/>
    <property type="molecule type" value="Genomic_DNA"/>
</dbReference>
<dbReference type="Proteomes" id="UP001524501">
    <property type="component" value="Unassembled WGS sequence"/>
</dbReference>
<name>A0ABT1QEQ7_9NOCA</name>
<proteinExistence type="predicted"/>
<evidence type="ECO:0000313" key="4">
    <source>
        <dbReference type="Proteomes" id="UP001524501"/>
    </source>
</evidence>
<dbReference type="Gene3D" id="3.40.1000.10">
    <property type="entry name" value="Mog1/PsbP, alpha/beta/alpha sandwich"/>
    <property type="match status" value="1"/>
</dbReference>
<feature type="region of interest" description="Disordered" evidence="1">
    <location>
        <begin position="297"/>
        <end position="331"/>
    </location>
</feature>
<protein>
    <submittedName>
        <fullName evidence="3">Type VII secretion-associated protein</fullName>
    </submittedName>
</protein>
<dbReference type="RefSeq" id="WP_255969127.1">
    <property type="nucleotide sequence ID" value="NZ_JANFQF010000010.1"/>
</dbReference>
<keyword evidence="2" id="KW-0812">Transmembrane</keyword>
<keyword evidence="2" id="KW-1133">Transmembrane helix</keyword>
<gene>
    <name evidence="3" type="ORF">NOF53_13755</name>
</gene>
<evidence type="ECO:0000256" key="1">
    <source>
        <dbReference type="SAM" id="MobiDB-lite"/>
    </source>
</evidence>
<evidence type="ECO:0000313" key="3">
    <source>
        <dbReference type="EMBL" id="MCQ4120225.1"/>
    </source>
</evidence>
<dbReference type="InterPro" id="IPR023840">
    <property type="entry name" value="T7SS_Rv3446c"/>
</dbReference>
<dbReference type="NCBIfam" id="TIGR03931">
    <property type="entry name" value="T7SS_Rv3446c"/>
    <property type="match status" value="1"/>
</dbReference>
<reference evidence="3 4" key="1">
    <citation type="submission" date="2022-07" db="EMBL/GenBank/DDBJ databases">
        <title>Degradation activity of malathion, p-nitrophenol and potential low-temperature adaptation strategy of Rhodococcus sp. FXJ9.536.</title>
        <authorList>
            <person name="Huang J."/>
            <person name="Huang Y."/>
        </authorList>
    </citation>
    <scope>NUCLEOTIDE SEQUENCE [LARGE SCALE GENOMIC DNA]</scope>
    <source>
        <strain evidence="3 4">FXJ9.536</strain>
    </source>
</reference>
<keyword evidence="4" id="KW-1185">Reference proteome</keyword>
<accession>A0ABT1QEQ7</accession>
<feature type="transmembrane region" description="Helical" evidence="2">
    <location>
        <begin position="255"/>
        <end position="278"/>
    </location>
</feature>
<organism evidence="3 4">
    <name type="scientific">Rhodococcus tibetensis</name>
    <dbReference type="NCBI Taxonomy" id="2965064"/>
    <lineage>
        <taxon>Bacteria</taxon>
        <taxon>Bacillati</taxon>
        <taxon>Actinomycetota</taxon>
        <taxon>Actinomycetes</taxon>
        <taxon>Mycobacteriales</taxon>
        <taxon>Nocardiaceae</taxon>
        <taxon>Rhodococcus</taxon>
    </lineage>
</organism>